<keyword evidence="1" id="KW-0805">Transcription regulation</keyword>
<keyword evidence="8" id="KW-1185">Reference proteome</keyword>
<accession>A0A9W9WPV1</accession>
<dbReference type="EMBL" id="JAPWDO010000005">
    <property type="protein sequence ID" value="KAJ5471492.1"/>
    <property type="molecule type" value="Genomic_DNA"/>
</dbReference>
<dbReference type="Proteomes" id="UP001147760">
    <property type="component" value="Unassembled WGS sequence"/>
</dbReference>
<keyword evidence="2" id="KW-0238">DNA-binding</keyword>
<dbReference type="PANTHER" id="PTHR47785:SF4">
    <property type="entry name" value="ZN(II)2CYS6 TRANSCRIPTION FACTOR (EUROFUNG)"/>
    <property type="match status" value="1"/>
</dbReference>
<dbReference type="GO" id="GO:0003677">
    <property type="term" value="F:DNA binding"/>
    <property type="evidence" value="ECO:0007669"/>
    <property type="project" value="UniProtKB-KW"/>
</dbReference>
<dbReference type="InterPro" id="IPR001138">
    <property type="entry name" value="Zn2Cys6_DnaBD"/>
</dbReference>
<evidence type="ECO:0000256" key="1">
    <source>
        <dbReference type="ARBA" id="ARBA00023015"/>
    </source>
</evidence>
<feature type="region of interest" description="Disordered" evidence="5">
    <location>
        <begin position="1"/>
        <end position="33"/>
    </location>
</feature>
<evidence type="ECO:0000313" key="8">
    <source>
        <dbReference type="Proteomes" id="UP001147760"/>
    </source>
</evidence>
<dbReference type="InterPro" id="IPR036864">
    <property type="entry name" value="Zn2-C6_fun-type_DNA-bd_sf"/>
</dbReference>
<protein>
    <recommendedName>
        <fullName evidence="6">Zn(2)-C6 fungal-type domain-containing protein</fullName>
    </recommendedName>
</protein>
<sequence>MDRMPTTEGYHAHARPLQSQLTSKSTYGGRNGHVLPPASHSVIPVAQMASTISSAQYVHAFRQREAIGACRRKPHRATQACDQCRSRKAKCDEGRPYCSHCKENKLDCVYKEAPLPRQDKTTQLVLDRLSQIESRMEERTIRTDEHFAKWQEKMQEQMQELMHFNLAKGVEHPPPTVPEHPALPPPLVIKQDLPLKAEAPQPKVSQNILGASKFGQKLPQMDPRIDQEAEGELSIPVKHTTAAHKLLRWPSIKRLLHPAKYDEDYVMRLEEERGLISIYGQGEISYTADDSQLPMYGDSKDARLDGNVAGLDAIVDIDEFGDLNLDAATARRYYGSYLEHMFKLHPFLMEGELRIKIDSFIQCYCHFDTSPSSASNYTRLARDGPPPAKRRQPNETLVVRGESKETSSSRLRPRVGKNIDNALVLLCLALGAICEAPSPLPGPLMDEKIDYLNQPISAPLRPFIPSSPANTIYTTNSNDGLSPAEPDSPAMHTSLSRSLHGLPTQPPGQSFPISPFNKCIEGLSRRDVTNTRNEQGNTKNYQAVPGLSLYGYATGILGHLQGGNELEHVQCGLLAGLYAGQLAHPFQSHSWISQASRACQILVRDKRYKRLEEGATQDLYNFAYWTCLQLESDLLAELDIPASGISRSESRMALPKGKWTINLPNNPNSPQTMMMLFYSAQIHLRKFLNRVHTDLYRVDKQGQTRWSSTVQEALSLNLDLWRESLPQSMQWNESDPPANEINAARMRAKYYGARYIIHRPLLYHALHYGHTGSRVGPSAQALVESATLQQSSPSILHSAARAPSMAYMSSDMDSTPAAISTHWQPPKVRLHELPKKLKAACYICISSAIKSTEAFDGIGGHRLVVTNIFGTAHAQFGNMLVLSATFMSCLKELVEPEQLKRLLVRTISFLIQSENISPTLRADARILTEIYKKIFNGSPDLEQSTRINFP</sequence>
<dbReference type="GO" id="GO:0008270">
    <property type="term" value="F:zinc ion binding"/>
    <property type="evidence" value="ECO:0007669"/>
    <property type="project" value="InterPro"/>
</dbReference>
<dbReference type="GO" id="GO:0000981">
    <property type="term" value="F:DNA-binding transcription factor activity, RNA polymerase II-specific"/>
    <property type="evidence" value="ECO:0007669"/>
    <property type="project" value="InterPro"/>
</dbReference>
<dbReference type="PROSITE" id="PS50048">
    <property type="entry name" value="ZN2_CY6_FUNGAL_2"/>
    <property type="match status" value="1"/>
</dbReference>
<dbReference type="InterPro" id="IPR053181">
    <property type="entry name" value="EcdB-like_regulator"/>
</dbReference>
<keyword evidence="4" id="KW-0539">Nucleus</keyword>
<evidence type="ECO:0000313" key="7">
    <source>
        <dbReference type="EMBL" id="KAJ5471492.1"/>
    </source>
</evidence>
<keyword evidence="3" id="KW-0804">Transcription</keyword>
<organism evidence="7 8">
    <name type="scientific">Penicillium desertorum</name>
    <dbReference type="NCBI Taxonomy" id="1303715"/>
    <lineage>
        <taxon>Eukaryota</taxon>
        <taxon>Fungi</taxon>
        <taxon>Dikarya</taxon>
        <taxon>Ascomycota</taxon>
        <taxon>Pezizomycotina</taxon>
        <taxon>Eurotiomycetes</taxon>
        <taxon>Eurotiomycetidae</taxon>
        <taxon>Eurotiales</taxon>
        <taxon>Aspergillaceae</taxon>
        <taxon>Penicillium</taxon>
    </lineage>
</organism>
<feature type="compositionally biased region" description="Polar residues" evidence="5">
    <location>
        <begin position="469"/>
        <end position="480"/>
    </location>
</feature>
<comment type="caution">
    <text evidence="7">The sequence shown here is derived from an EMBL/GenBank/DDBJ whole genome shotgun (WGS) entry which is preliminary data.</text>
</comment>
<dbReference type="PROSITE" id="PS00463">
    <property type="entry name" value="ZN2_CY6_FUNGAL_1"/>
    <property type="match status" value="1"/>
</dbReference>
<dbReference type="CDD" id="cd12148">
    <property type="entry name" value="fungal_TF_MHR"/>
    <property type="match status" value="1"/>
</dbReference>
<proteinExistence type="predicted"/>
<dbReference type="CDD" id="cd00067">
    <property type="entry name" value="GAL4"/>
    <property type="match status" value="1"/>
</dbReference>
<dbReference type="OrthoDB" id="5244761at2759"/>
<feature type="region of interest" description="Disordered" evidence="5">
    <location>
        <begin position="372"/>
        <end position="413"/>
    </location>
</feature>
<dbReference type="Pfam" id="PF00172">
    <property type="entry name" value="Zn_clus"/>
    <property type="match status" value="1"/>
</dbReference>
<evidence type="ECO:0000256" key="3">
    <source>
        <dbReference type="ARBA" id="ARBA00023163"/>
    </source>
</evidence>
<dbReference type="SMART" id="SM00066">
    <property type="entry name" value="GAL4"/>
    <property type="match status" value="1"/>
</dbReference>
<feature type="domain" description="Zn(2)-C6 fungal-type" evidence="6">
    <location>
        <begin position="80"/>
        <end position="110"/>
    </location>
</feature>
<feature type="compositionally biased region" description="Polar residues" evidence="5">
    <location>
        <begin position="17"/>
        <end position="28"/>
    </location>
</feature>
<dbReference type="AlphaFoldDB" id="A0A9W9WPV1"/>
<evidence type="ECO:0000256" key="5">
    <source>
        <dbReference type="SAM" id="MobiDB-lite"/>
    </source>
</evidence>
<dbReference type="Gene3D" id="4.10.240.10">
    <property type="entry name" value="Zn(2)-C6 fungal-type DNA-binding domain"/>
    <property type="match status" value="1"/>
</dbReference>
<gene>
    <name evidence="7" type="ORF">N7530_008849</name>
</gene>
<name>A0A9W9WPV1_9EURO</name>
<dbReference type="SUPFAM" id="SSF57701">
    <property type="entry name" value="Zn2/Cys6 DNA-binding domain"/>
    <property type="match status" value="1"/>
</dbReference>
<evidence type="ECO:0000259" key="6">
    <source>
        <dbReference type="PROSITE" id="PS50048"/>
    </source>
</evidence>
<evidence type="ECO:0000256" key="4">
    <source>
        <dbReference type="ARBA" id="ARBA00023242"/>
    </source>
</evidence>
<feature type="region of interest" description="Disordered" evidence="5">
    <location>
        <begin position="469"/>
        <end position="507"/>
    </location>
</feature>
<evidence type="ECO:0000256" key="2">
    <source>
        <dbReference type="ARBA" id="ARBA00023125"/>
    </source>
</evidence>
<reference evidence="7" key="2">
    <citation type="journal article" date="2023" name="IMA Fungus">
        <title>Comparative genomic study of the Penicillium genus elucidates a diverse pangenome and 15 lateral gene transfer events.</title>
        <authorList>
            <person name="Petersen C."/>
            <person name="Sorensen T."/>
            <person name="Nielsen M.R."/>
            <person name="Sondergaard T.E."/>
            <person name="Sorensen J.L."/>
            <person name="Fitzpatrick D.A."/>
            <person name="Frisvad J.C."/>
            <person name="Nielsen K.L."/>
        </authorList>
    </citation>
    <scope>NUCLEOTIDE SEQUENCE</scope>
    <source>
        <strain evidence="7">IBT 17660</strain>
    </source>
</reference>
<reference evidence="7" key="1">
    <citation type="submission" date="2022-12" db="EMBL/GenBank/DDBJ databases">
        <authorList>
            <person name="Petersen C."/>
        </authorList>
    </citation>
    <scope>NUCLEOTIDE SEQUENCE</scope>
    <source>
        <strain evidence="7">IBT 17660</strain>
    </source>
</reference>
<dbReference type="PANTHER" id="PTHR47785">
    <property type="entry name" value="ZN(II)2CYS6 TRANSCRIPTION FACTOR (EUROFUNG)-RELATED-RELATED"/>
    <property type="match status" value="1"/>
</dbReference>